<accession>A0A0S2SHS9</accession>
<comment type="similarity">
    <text evidence="1">Belongs to the P-Pant transferase superfamily. Gsp/Sfp/HetI/AcpT family.</text>
</comment>
<reference evidence="5" key="1">
    <citation type="submission" date="2015-10" db="EMBL/GenBank/DDBJ databases">
        <title>Complete Genome Sequence of Aeromonas schubertii strain WL1483.</title>
        <authorList>
            <person name="Liu L."/>
        </authorList>
    </citation>
    <scope>NUCLEOTIDE SEQUENCE [LARGE SCALE GENOMIC DNA]</scope>
    <source>
        <strain evidence="5">WL1483</strain>
    </source>
</reference>
<evidence type="ECO:0000256" key="1">
    <source>
        <dbReference type="ARBA" id="ARBA00010990"/>
    </source>
</evidence>
<proteinExistence type="inferred from homology"/>
<evidence type="ECO:0000259" key="3">
    <source>
        <dbReference type="Pfam" id="PF01648"/>
    </source>
</evidence>
<evidence type="ECO:0000256" key="2">
    <source>
        <dbReference type="ARBA" id="ARBA00022679"/>
    </source>
</evidence>
<dbReference type="EMBL" id="CP013067">
    <property type="protein sequence ID" value="ALP41253.1"/>
    <property type="molecule type" value="Genomic_DNA"/>
</dbReference>
<dbReference type="SUPFAM" id="SSF56214">
    <property type="entry name" value="4'-phosphopantetheinyl transferase"/>
    <property type="match status" value="2"/>
</dbReference>
<organism evidence="4 5">
    <name type="scientific">Aeromonas schubertii</name>
    <dbReference type="NCBI Taxonomy" id="652"/>
    <lineage>
        <taxon>Bacteria</taxon>
        <taxon>Pseudomonadati</taxon>
        <taxon>Pseudomonadota</taxon>
        <taxon>Gammaproteobacteria</taxon>
        <taxon>Aeromonadales</taxon>
        <taxon>Aeromonadaceae</taxon>
        <taxon>Aeromonas</taxon>
    </lineage>
</organism>
<dbReference type="InterPro" id="IPR050559">
    <property type="entry name" value="P-Pant_transferase_sf"/>
</dbReference>
<dbReference type="GO" id="GO:0019878">
    <property type="term" value="P:lysine biosynthetic process via aminoadipic acid"/>
    <property type="evidence" value="ECO:0007669"/>
    <property type="project" value="TreeGrafter"/>
</dbReference>
<dbReference type="PANTHER" id="PTHR12215">
    <property type="entry name" value="PHOSPHOPANTETHEINE TRANSFERASE"/>
    <property type="match status" value="1"/>
</dbReference>
<dbReference type="RefSeq" id="WP_060585186.1">
    <property type="nucleotide sequence ID" value="NZ_CP013067.1"/>
</dbReference>
<dbReference type="Gene3D" id="3.90.470.20">
    <property type="entry name" value="4'-phosphopantetheinyl transferase domain"/>
    <property type="match status" value="2"/>
</dbReference>
<dbReference type="AlphaFoldDB" id="A0A0S2SHS9"/>
<dbReference type="PANTHER" id="PTHR12215:SF10">
    <property type="entry name" value="L-AMINOADIPATE-SEMIALDEHYDE DEHYDROGENASE-PHOSPHOPANTETHEINYL TRANSFERASE"/>
    <property type="match status" value="1"/>
</dbReference>
<reference evidence="4 5" key="2">
    <citation type="journal article" date="2016" name="Genome Announc.">
        <title>Complete Genome Sequence of the Highly Virulent Aeromonas schubertii Strain WL1483, Isolated from Diseased Snakehead Fish (Channa argus) in China.</title>
        <authorList>
            <person name="Liu L."/>
            <person name="Li N."/>
            <person name="Zhang D."/>
            <person name="Fu X."/>
            <person name="Shi C."/>
            <person name="Lin Q."/>
            <person name="Hao G."/>
        </authorList>
    </citation>
    <scope>NUCLEOTIDE SEQUENCE [LARGE SCALE GENOMIC DNA]</scope>
    <source>
        <strain evidence="4 5">WL1483</strain>
    </source>
</reference>
<dbReference type="Proteomes" id="UP000058114">
    <property type="component" value="Chromosome"/>
</dbReference>
<dbReference type="GO" id="GO:0000287">
    <property type="term" value="F:magnesium ion binding"/>
    <property type="evidence" value="ECO:0007669"/>
    <property type="project" value="InterPro"/>
</dbReference>
<evidence type="ECO:0000313" key="4">
    <source>
        <dbReference type="EMBL" id="ALP41253.1"/>
    </source>
</evidence>
<sequence>MVHRVDLFLFSLTGEETQISPDLQACLPADERQHAARFTSPGRAGQWLLTRALLRRELGRRLPGHPLHFGTLAGGKPCLLDDAWYFNLTHSGDWAVLALCQEGPVGVDLELGRRARDLLKLARRFFAPEESQWLAALPEPSQADGFYRLWARKEALLKAHGGGLAAGLENVIFHPAQEWRLENRLDHHTYEVSDSPFQEGWLALATRGTHHLAIHWLDERLEICPEPPHLAINL</sequence>
<evidence type="ECO:0000313" key="5">
    <source>
        <dbReference type="Proteomes" id="UP000058114"/>
    </source>
</evidence>
<dbReference type="InterPro" id="IPR008278">
    <property type="entry name" value="4-PPantetheinyl_Trfase_dom"/>
</dbReference>
<gene>
    <name evidence="4" type="ORF">WL1483_1834</name>
</gene>
<dbReference type="GO" id="GO:0008897">
    <property type="term" value="F:holo-[acyl-carrier-protein] synthase activity"/>
    <property type="evidence" value="ECO:0007669"/>
    <property type="project" value="InterPro"/>
</dbReference>
<protein>
    <recommendedName>
        <fullName evidence="3">4'-phosphopantetheinyl transferase domain-containing protein</fullName>
    </recommendedName>
</protein>
<dbReference type="GO" id="GO:0005829">
    <property type="term" value="C:cytosol"/>
    <property type="evidence" value="ECO:0007669"/>
    <property type="project" value="TreeGrafter"/>
</dbReference>
<feature type="domain" description="4'-phosphopantetheinyl transferase" evidence="3">
    <location>
        <begin position="104"/>
        <end position="188"/>
    </location>
</feature>
<keyword evidence="2" id="KW-0808">Transferase</keyword>
<dbReference type="KEGG" id="asr:WL1483_1834"/>
<dbReference type="InterPro" id="IPR037143">
    <property type="entry name" value="4-PPantetheinyl_Trfase_dom_sf"/>
</dbReference>
<dbReference type="PATRIC" id="fig|652.5.peg.1569"/>
<name>A0A0S2SHS9_9GAMM</name>
<dbReference type="Pfam" id="PF01648">
    <property type="entry name" value="ACPS"/>
    <property type="match status" value="1"/>
</dbReference>